<reference evidence="2 3" key="1">
    <citation type="submission" date="2019-03" db="EMBL/GenBank/DDBJ databases">
        <title>Genomic Encyclopedia of Type Strains, Phase IV (KMG-IV): sequencing the most valuable type-strain genomes for metagenomic binning, comparative biology and taxonomic classification.</title>
        <authorList>
            <person name="Goeker M."/>
        </authorList>
    </citation>
    <scope>NUCLEOTIDE SEQUENCE [LARGE SCALE GENOMIC DNA]</scope>
    <source>
        <strain evidence="2 3">DSM 9035</strain>
    </source>
</reference>
<dbReference type="OrthoDB" id="8080853at2"/>
<protein>
    <submittedName>
        <fullName evidence="2">Uncharacterized protein</fullName>
    </submittedName>
</protein>
<dbReference type="EMBL" id="SMAI01000014">
    <property type="protein sequence ID" value="TCT02221.1"/>
    <property type="molecule type" value="Genomic_DNA"/>
</dbReference>
<comment type="caution">
    <text evidence="2">The sequence shown here is derived from an EMBL/GenBank/DDBJ whole genome shotgun (WGS) entry which is preliminary data.</text>
</comment>
<keyword evidence="1" id="KW-0472">Membrane</keyword>
<name>A0A4R3LPV5_9HYPH</name>
<evidence type="ECO:0000313" key="2">
    <source>
        <dbReference type="EMBL" id="TCT02221.1"/>
    </source>
</evidence>
<evidence type="ECO:0000313" key="3">
    <source>
        <dbReference type="Proteomes" id="UP000294664"/>
    </source>
</evidence>
<keyword evidence="3" id="KW-1185">Reference proteome</keyword>
<keyword evidence="1" id="KW-0812">Transmembrane</keyword>
<dbReference type="Proteomes" id="UP000294664">
    <property type="component" value="Unassembled WGS sequence"/>
</dbReference>
<feature type="transmembrane region" description="Helical" evidence="1">
    <location>
        <begin position="47"/>
        <end position="70"/>
    </location>
</feature>
<proteinExistence type="predicted"/>
<sequence>MSRIQPYLFPILGIAAVNGIFSPLVLPAAILMAPFLPGFFTSSVSVLFFLTSLVISTCTIMVAGVPAALFERVTGRKETDEVTMWIWLAGTAVISMPAVSRFFTVGF</sequence>
<keyword evidence="1" id="KW-1133">Transmembrane helix</keyword>
<feature type="transmembrane region" description="Helical" evidence="1">
    <location>
        <begin position="7"/>
        <end position="35"/>
    </location>
</feature>
<feature type="transmembrane region" description="Helical" evidence="1">
    <location>
        <begin position="82"/>
        <end position="103"/>
    </location>
</feature>
<dbReference type="RefSeq" id="WP_132034332.1">
    <property type="nucleotide sequence ID" value="NZ_SMAI01000014.1"/>
</dbReference>
<organism evidence="2 3">
    <name type="scientific">Aquabacter spiritensis</name>
    <dbReference type="NCBI Taxonomy" id="933073"/>
    <lineage>
        <taxon>Bacteria</taxon>
        <taxon>Pseudomonadati</taxon>
        <taxon>Pseudomonadota</taxon>
        <taxon>Alphaproteobacteria</taxon>
        <taxon>Hyphomicrobiales</taxon>
        <taxon>Xanthobacteraceae</taxon>
        <taxon>Aquabacter</taxon>
    </lineage>
</organism>
<accession>A0A4R3LPV5</accession>
<dbReference type="AlphaFoldDB" id="A0A4R3LPV5"/>
<evidence type="ECO:0000256" key="1">
    <source>
        <dbReference type="SAM" id="Phobius"/>
    </source>
</evidence>
<gene>
    <name evidence="2" type="ORF">EDC64_11482</name>
</gene>